<dbReference type="EMBL" id="RBXR01000001">
    <property type="protein sequence ID" value="RKT67313.1"/>
    <property type="molecule type" value="Genomic_DNA"/>
</dbReference>
<sequence>MSELSEFLRSRRGRLSPEQAGLATYGTRRRVPGLRREELAQLAGISADYYIRFEQGRLDNVSDQVLDAVARALRLDDTEHAHLRTLVRPHGRAPGDRRTRPQQQWLLDSIAGPAYILGARTDVLAWNDLACALYGTDLATLDPPNMARLIFLDPTARTLWVPWEDKARDTVGGLRVLAGMYPDDLELRALVAELHDDPDFARLWTEHDVWTSPFGEKRFRHPVAGEFCLHYEAFAVPGEPDRTLITYTAEPGSPGATALSALGGRP</sequence>
<evidence type="ECO:0000313" key="3">
    <source>
        <dbReference type="Proteomes" id="UP000272729"/>
    </source>
</evidence>
<dbReference type="InterPro" id="IPR041413">
    <property type="entry name" value="MLTR_LBD"/>
</dbReference>
<protein>
    <submittedName>
        <fullName evidence="2">Helix-turn-helix protein</fullName>
    </submittedName>
</protein>
<dbReference type="InterPro" id="IPR001387">
    <property type="entry name" value="Cro/C1-type_HTH"/>
</dbReference>
<dbReference type="Pfam" id="PF13560">
    <property type="entry name" value="HTH_31"/>
    <property type="match status" value="1"/>
</dbReference>
<dbReference type="Gene3D" id="1.10.260.40">
    <property type="entry name" value="lambda repressor-like DNA-binding domains"/>
    <property type="match status" value="1"/>
</dbReference>
<dbReference type="RefSeq" id="WP_246029536.1">
    <property type="nucleotide sequence ID" value="NZ_JBIUBA010000009.1"/>
</dbReference>
<name>A0A495X3V5_9PSEU</name>
<dbReference type="PANTHER" id="PTHR35010:SF2">
    <property type="entry name" value="BLL4672 PROTEIN"/>
    <property type="match status" value="1"/>
</dbReference>
<comment type="caution">
    <text evidence="2">The sequence shown here is derived from an EMBL/GenBank/DDBJ whole genome shotgun (WGS) entry which is preliminary data.</text>
</comment>
<proteinExistence type="predicted"/>
<dbReference type="PANTHER" id="PTHR35010">
    <property type="entry name" value="BLL4672 PROTEIN-RELATED"/>
    <property type="match status" value="1"/>
</dbReference>
<reference evidence="2 3" key="1">
    <citation type="submission" date="2018-10" db="EMBL/GenBank/DDBJ databases">
        <title>Sequencing the genomes of 1000 actinobacteria strains.</title>
        <authorList>
            <person name="Klenk H.-P."/>
        </authorList>
    </citation>
    <scope>NUCLEOTIDE SEQUENCE [LARGE SCALE GENOMIC DNA]</scope>
    <source>
        <strain evidence="2 3">DSM 43911</strain>
    </source>
</reference>
<accession>A0A495X3V5</accession>
<dbReference type="AlphaFoldDB" id="A0A495X3V5"/>
<feature type="domain" description="HTH cro/C1-type" evidence="1">
    <location>
        <begin position="33"/>
        <end position="80"/>
    </location>
</feature>
<dbReference type="SMART" id="SM00530">
    <property type="entry name" value="HTH_XRE"/>
    <property type="match status" value="1"/>
</dbReference>
<dbReference type="CDD" id="cd00093">
    <property type="entry name" value="HTH_XRE"/>
    <property type="match status" value="1"/>
</dbReference>
<keyword evidence="3" id="KW-1185">Reference proteome</keyword>
<dbReference type="Proteomes" id="UP000272729">
    <property type="component" value="Unassembled WGS sequence"/>
</dbReference>
<gene>
    <name evidence="2" type="ORF">DFJ66_0488</name>
</gene>
<evidence type="ECO:0000313" key="2">
    <source>
        <dbReference type="EMBL" id="RKT67313.1"/>
    </source>
</evidence>
<dbReference type="GO" id="GO:0003677">
    <property type="term" value="F:DNA binding"/>
    <property type="evidence" value="ECO:0007669"/>
    <property type="project" value="InterPro"/>
</dbReference>
<evidence type="ECO:0000259" key="1">
    <source>
        <dbReference type="PROSITE" id="PS50943"/>
    </source>
</evidence>
<dbReference type="Pfam" id="PF17765">
    <property type="entry name" value="MLTR_LBD"/>
    <property type="match status" value="1"/>
</dbReference>
<dbReference type="PROSITE" id="PS50943">
    <property type="entry name" value="HTH_CROC1"/>
    <property type="match status" value="1"/>
</dbReference>
<organism evidence="2 3">
    <name type="scientific">Saccharothrix variisporea</name>
    <dbReference type="NCBI Taxonomy" id="543527"/>
    <lineage>
        <taxon>Bacteria</taxon>
        <taxon>Bacillati</taxon>
        <taxon>Actinomycetota</taxon>
        <taxon>Actinomycetes</taxon>
        <taxon>Pseudonocardiales</taxon>
        <taxon>Pseudonocardiaceae</taxon>
        <taxon>Saccharothrix</taxon>
    </lineage>
</organism>
<dbReference type="Gene3D" id="3.30.450.180">
    <property type="match status" value="1"/>
</dbReference>
<dbReference type="SUPFAM" id="SSF47413">
    <property type="entry name" value="lambda repressor-like DNA-binding domains"/>
    <property type="match status" value="1"/>
</dbReference>
<dbReference type="InterPro" id="IPR010982">
    <property type="entry name" value="Lambda_DNA-bd_dom_sf"/>
</dbReference>